<dbReference type="EMBL" id="JAVDTI010000002">
    <property type="protein sequence ID" value="MDR6804614.1"/>
    <property type="molecule type" value="Genomic_DNA"/>
</dbReference>
<sequence length="49" mass="5701">MKTIEKQKVVKKKGKYIKANEPENEIVMRAEFDGKLIALMKVKPPKKED</sequence>
<name>A0ABU1QTY7_9BACT</name>
<dbReference type="RefSeq" id="WP_309981895.1">
    <property type="nucleotide sequence ID" value="NZ_JAVDTI010000002.1"/>
</dbReference>
<reference evidence="1 2" key="1">
    <citation type="submission" date="2023-07" db="EMBL/GenBank/DDBJ databases">
        <title>Sorghum-associated microbial communities from plants grown in Nebraska, USA.</title>
        <authorList>
            <person name="Schachtman D."/>
        </authorList>
    </citation>
    <scope>NUCLEOTIDE SEQUENCE [LARGE SCALE GENOMIC DNA]</scope>
    <source>
        <strain evidence="1 2">BE57</strain>
    </source>
</reference>
<organism evidence="1 2">
    <name type="scientific">Dyadobacter fermentans</name>
    <dbReference type="NCBI Taxonomy" id="94254"/>
    <lineage>
        <taxon>Bacteria</taxon>
        <taxon>Pseudomonadati</taxon>
        <taxon>Bacteroidota</taxon>
        <taxon>Cytophagia</taxon>
        <taxon>Cytophagales</taxon>
        <taxon>Spirosomataceae</taxon>
        <taxon>Dyadobacter</taxon>
    </lineage>
</organism>
<evidence type="ECO:0000313" key="1">
    <source>
        <dbReference type="EMBL" id="MDR6804614.1"/>
    </source>
</evidence>
<dbReference type="Proteomes" id="UP001264980">
    <property type="component" value="Unassembled WGS sequence"/>
</dbReference>
<comment type="caution">
    <text evidence="1">The sequence shown here is derived from an EMBL/GenBank/DDBJ whole genome shotgun (WGS) entry which is preliminary data.</text>
</comment>
<accession>A0ABU1QTY7</accession>
<gene>
    <name evidence="1" type="ORF">J2W84_001660</name>
</gene>
<evidence type="ECO:0000313" key="2">
    <source>
        <dbReference type="Proteomes" id="UP001264980"/>
    </source>
</evidence>
<keyword evidence="2" id="KW-1185">Reference proteome</keyword>
<proteinExistence type="predicted"/>
<protein>
    <submittedName>
        <fullName evidence="1">Uncharacterized protein</fullName>
    </submittedName>
</protein>